<dbReference type="Proteomes" id="UP000054549">
    <property type="component" value="Unassembled WGS sequence"/>
</dbReference>
<evidence type="ECO:0000313" key="3">
    <source>
        <dbReference type="Proteomes" id="UP000054549"/>
    </source>
</evidence>
<dbReference type="Pfam" id="PF22740">
    <property type="entry name" value="PapZ_C"/>
    <property type="match status" value="1"/>
</dbReference>
<dbReference type="PANTHER" id="PTHR30448:SF0">
    <property type="entry name" value="RNASE ADAPTER PROTEIN RAPZ"/>
    <property type="match status" value="1"/>
</dbReference>
<dbReference type="EMBL" id="KN818258">
    <property type="protein sequence ID" value="KIL63552.1"/>
    <property type="molecule type" value="Genomic_DNA"/>
</dbReference>
<evidence type="ECO:0000259" key="1">
    <source>
        <dbReference type="Pfam" id="PF22740"/>
    </source>
</evidence>
<dbReference type="OrthoDB" id="10267139at2759"/>
<dbReference type="STRING" id="946122.A0A0C2WPI7"/>
<evidence type="ECO:0000313" key="2">
    <source>
        <dbReference type="EMBL" id="KIL63552.1"/>
    </source>
</evidence>
<feature type="domain" description="RapZ C-terminal" evidence="1">
    <location>
        <begin position="11"/>
        <end position="129"/>
    </location>
</feature>
<name>A0A0C2WPI7_AMAMK</name>
<dbReference type="PANTHER" id="PTHR30448">
    <property type="entry name" value="RNASE ADAPTER PROTEIN RAPZ"/>
    <property type="match status" value="1"/>
</dbReference>
<organism evidence="2 3">
    <name type="scientific">Amanita muscaria (strain Koide BX008)</name>
    <dbReference type="NCBI Taxonomy" id="946122"/>
    <lineage>
        <taxon>Eukaryota</taxon>
        <taxon>Fungi</taxon>
        <taxon>Dikarya</taxon>
        <taxon>Basidiomycota</taxon>
        <taxon>Agaricomycotina</taxon>
        <taxon>Agaricomycetes</taxon>
        <taxon>Agaricomycetidae</taxon>
        <taxon>Agaricales</taxon>
        <taxon>Pluteineae</taxon>
        <taxon>Amanitaceae</taxon>
        <taxon>Amanita</taxon>
    </lineage>
</organism>
<gene>
    <name evidence="2" type="ORF">M378DRAFT_164452</name>
</gene>
<protein>
    <recommendedName>
        <fullName evidence="1">RapZ C-terminal domain-containing protein</fullName>
    </recommendedName>
</protein>
<dbReference type="InterPro" id="IPR053931">
    <property type="entry name" value="RapZ_C"/>
</dbReference>
<dbReference type="InParanoid" id="A0A0C2WPI7"/>
<reference evidence="2 3" key="1">
    <citation type="submission" date="2014-04" db="EMBL/GenBank/DDBJ databases">
        <title>Evolutionary Origins and Diversification of the Mycorrhizal Mutualists.</title>
        <authorList>
            <consortium name="DOE Joint Genome Institute"/>
            <consortium name="Mycorrhizal Genomics Consortium"/>
            <person name="Kohler A."/>
            <person name="Kuo A."/>
            <person name="Nagy L.G."/>
            <person name="Floudas D."/>
            <person name="Copeland A."/>
            <person name="Barry K.W."/>
            <person name="Cichocki N."/>
            <person name="Veneault-Fourrey C."/>
            <person name="LaButti K."/>
            <person name="Lindquist E.A."/>
            <person name="Lipzen A."/>
            <person name="Lundell T."/>
            <person name="Morin E."/>
            <person name="Murat C."/>
            <person name="Riley R."/>
            <person name="Ohm R."/>
            <person name="Sun H."/>
            <person name="Tunlid A."/>
            <person name="Henrissat B."/>
            <person name="Grigoriev I.V."/>
            <person name="Hibbett D.S."/>
            <person name="Martin F."/>
        </authorList>
    </citation>
    <scope>NUCLEOTIDE SEQUENCE [LARGE SCALE GENOMIC DNA]</scope>
    <source>
        <strain evidence="2 3">Koide BX008</strain>
    </source>
</reference>
<accession>A0A0C2WPI7</accession>
<keyword evidence="3" id="KW-1185">Reference proteome</keyword>
<dbReference type="HOGENOM" id="CLU_119124_0_0_1"/>
<proteinExistence type="predicted"/>
<dbReference type="GO" id="GO:0005524">
    <property type="term" value="F:ATP binding"/>
    <property type="evidence" value="ECO:0007669"/>
    <property type="project" value="InterPro"/>
</dbReference>
<sequence>MTVQDLQRPVLQITTFGHKNGLLTPPPDLLFDLRGVPNPPKELRTAARQTGHVGPMQEWLFSLGPVRQLFHDIRKQILQRLRDAELNGVKCVDMGLGCNLGRNRSVTIAEALASLDWNGWQVVVRHRDLGLQHAGKDLARPIIPSLRNDVTALLTNGTGNVAI</sequence>
<dbReference type="InterPro" id="IPR005337">
    <property type="entry name" value="RapZ-like"/>
</dbReference>
<dbReference type="AlphaFoldDB" id="A0A0C2WPI7"/>